<evidence type="ECO:0000256" key="1">
    <source>
        <dbReference type="SAM" id="MobiDB-lite"/>
    </source>
</evidence>
<dbReference type="Proteomes" id="UP000724672">
    <property type="component" value="Unassembled WGS sequence"/>
</dbReference>
<name>A0A942Z7C5_9FIRM</name>
<organism evidence="2 3">
    <name type="scientific">Anaeromonas frigoriresistens</name>
    <dbReference type="NCBI Taxonomy" id="2683708"/>
    <lineage>
        <taxon>Bacteria</taxon>
        <taxon>Bacillati</taxon>
        <taxon>Bacillota</taxon>
        <taxon>Tissierellia</taxon>
        <taxon>Tissierellales</taxon>
        <taxon>Thermohalobacteraceae</taxon>
        <taxon>Anaeromonas</taxon>
    </lineage>
</organism>
<accession>A0A942Z7C5</accession>
<sequence length="153" mass="18236">MDKYRVQIDWLNKLYDDIYFSELEDNEHAMDIISTLIADKEVKPITTEEKNLTSIIIEVSEELAELFDSEGLTECYNFIVDKIEKVQDGELDEALREEYFPDLFDLEKDTEISDDDFDEIDDMYVEEESIDQDDDTYIEEYPEEDDDEENDEY</sequence>
<keyword evidence="3" id="KW-1185">Reference proteome</keyword>
<feature type="region of interest" description="Disordered" evidence="1">
    <location>
        <begin position="126"/>
        <end position="153"/>
    </location>
</feature>
<comment type="caution">
    <text evidence="2">The sequence shown here is derived from an EMBL/GenBank/DDBJ whole genome shotgun (WGS) entry which is preliminary data.</text>
</comment>
<proteinExistence type="predicted"/>
<evidence type="ECO:0000313" key="2">
    <source>
        <dbReference type="EMBL" id="MBS4537113.1"/>
    </source>
</evidence>
<protein>
    <submittedName>
        <fullName evidence="2">Uncharacterized protein</fullName>
    </submittedName>
</protein>
<reference evidence="2" key="1">
    <citation type="submission" date="2019-12" db="EMBL/GenBank/DDBJ databases">
        <title>Clostridiaceae gen. nov. sp. nov., isolated from sediment in Xinjiang, China.</title>
        <authorList>
            <person name="Zhang R."/>
        </authorList>
    </citation>
    <scope>NUCLEOTIDE SEQUENCE</scope>
    <source>
        <strain evidence="2">D2Q-11</strain>
    </source>
</reference>
<evidence type="ECO:0000313" key="3">
    <source>
        <dbReference type="Proteomes" id="UP000724672"/>
    </source>
</evidence>
<dbReference type="RefSeq" id="WP_203365045.1">
    <property type="nucleotide sequence ID" value="NZ_WSFT01000013.1"/>
</dbReference>
<dbReference type="EMBL" id="WSFT01000013">
    <property type="protein sequence ID" value="MBS4537113.1"/>
    <property type="molecule type" value="Genomic_DNA"/>
</dbReference>
<gene>
    <name evidence="2" type="ORF">GOQ27_01485</name>
</gene>
<dbReference type="AlphaFoldDB" id="A0A942Z7C5"/>